<comment type="subcellular location">
    <subcellularLocation>
        <location evidence="5">Cytoplasm</location>
    </subcellularLocation>
</comment>
<dbReference type="GO" id="GO:0006362">
    <property type="term" value="P:transcription elongation by RNA polymerase I"/>
    <property type="evidence" value="ECO:0007669"/>
    <property type="project" value="TreeGrafter"/>
</dbReference>
<comment type="function">
    <text evidence="5">DNA-dependent RNA polymerase (RNAP) catalyzes the transcription of DNA into RNA using the four ribonucleoside triphosphates as substrates.</text>
</comment>
<reference evidence="7 8" key="1">
    <citation type="submission" date="2020-10" db="EMBL/GenBank/DDBJ databases">
        <title>Thermofilum lucidum 3507LT sp. nov. a novel member of Thermofilaceae family isolated from Chile hot spring, and proposal of description order Thermofilales.</title>
        <authorList>
            <person name="Zayulina K.S."/>
            <person name="Elcheninov A.G."/>
            <person name="Toshchakov S.V."/>
            <person name="Kublanov I.V."/>
        </authorList>
    </citation>
    <scope>NUCLEOTIDE SEQUENCE [LARGE SCALE GENOMIC DNA]</scope>
    <source>
        <strain evidence="7 8">3507LT</strain>
    </source>
</reference>
<dbReference type="InterPro" id="IPR020608">
    <property type="entry name" value="RNA_pol_subH/Rpb5_CS"/>
</dbReference>
<dbReference type="PROSITE" id="PS01110">
    <property type="entry name" value="RNA_POL_H_23KD"/>
    <property type="match status" value="1"/>
</dbReference>
<dbReference type="Gene3D" id="3.90.940.20">
    <property type="entry name" value="RPB5-like RNA polymerase subunit"/>
    <property type="match status" value="1"/>
</dbReference>
<dbReference type="NCBIfam" id="NF007129">
    <property type="entry name" value="PRK09570.1"/>
    <property type="match status" value="1"/>
</dbReference>
<evidence type="ECO:0000313" key="8">
    <source>
        <dbReference type="Proteomes" id="UP000594121"/>
    </source>
</evidence>
<dbReference type="GO" id="GO:0005737">
    <property type="term" value="C:cytoplasm"/>
    <property type="evidence" value="ECO:0007669"/>
    <property type="project" value="UniProtKB-SubCell"/>
</dbReference>
<sequence>MPRKFNVLEHELVPKHILLSRDEAKKLLRIIGLRKTELPWIYSTDPVAKALGAKPGDVIMVIRKSPTAGEAVALRLVVPG</sequence>
<evidence type="ECO:0000256" key="3">
    <source>
        <dbReference type="ARBA" id="ARBA00023163"/>
    </source>
</evidence>
<dbReference type="GO" id="GO:0003899">
    <property type="term" value="F:DNA-directed RNA polymerase activity"/>
    <property type="evidence" value="ECO:0007669"/>
    <property type="project" value="UniProtKB-UniRule"/>
</dbReference>
<dbReference type="GO" id="GO:0003677">
    <property type="term" value="F:DNA binding"/>
    <property type="evidence" value="ECO:0007669"/>
    <property type="project" value="InterPro"/>
</dbReference>
<keyword evidence="1 5" id="KW-0240">DNA-directed RNA polymerase</keyword>
<name>A0A7L9FFD8_9CREN</name>
<keyword evidence="8" id="KW-1185">Reference proteome</keyword>
<dbReference type="AlphaFoldDB" id="A0A7L9FFD8"/>
<evidence type="ECO:0000256" key="1">
    <source>
        <dbReference type="ARBA" id="ARBA00022478"/>
    </source>
</evidence>
<keyword evidence="2 5" id="KW-0548">Nucleotidyltransferase</keyword>
<keyword evidence="5" id="KW-0963">Cytoplasm</keyword>
<protein>
    <recommendedName>
        <fullName evidence="5">DNA-directed RNA polymerase subunit Rpo5</fullName>
        <ecNumber evidence="5">2.7.7.6</ecNumber>
    </recommendedName>
    <alternativeName>
        <fullName evidence="5">DNA-directed RNA polymerase subunit H</fullName>
    </alternativeName>
</protein>
<dbReference type="GeneID" id="59149462"/>
<dbReference type="Pfam" id="PF01191">
    <property type="entry name" value="RNA_pol_Rpb5_C"/>
    <property type="match status" value="1"/>
</dbReference>
<dbReference type="InParanoid" id="A0A7L9FFD8"/>
<dbReference type="InterPro" id="IPR000783">
    <property type="entry name" value="RNA_pol_subH/Rpb5_C"/>
</dbReference>
<gene>
    <name evidence="5" type="primary">rpo5</name>
    <name evidence="5" type="synonym">rpoH</name>
    <name evidence="7" type="ORF">IG193_06160</name>
</gene>
<dbReference type="InterPro" id="IPR014381">
    <property type="entry name" value="Arch_Rpo5/euc_Rpb5"/>
</dbReference>
<dbReference type="InterPro" id="IPR035913">
    <property type="entry name" value="RPB5-like_sf"/>
</dbReference>
<keyword evidence="3 5" id="KW-0804">Transcription</keyword>
<dbReference type="FunCoup" id="A0A7L9FFD8">
    <property type="interactions" value="9"/>
</dbReference>
<keyword evidence="5 7" id="KW-0808">Transferase</keyword>
<dbReference type="GO" id="GO:0006366">
    <property type="term" value="P:transcription by RNA polymerase II"/>
    <property type="evidence" value="ECO:0007669"/>
    <property type="project" value="TreeGrafter"/>
</dbReference>
<dbReference type="EMBL" id="CP062310">
    <property type="protein sequence ID" value="QOJ78341.1"/>
    <property type="molecule type" value="Genomic_DNA"/>
</dbReference>
<evidence type="ECO:0000256" key="5">
    <source>
        <dbReference type="HAMAP-Rule" id="MF_00025"/>
    </source>
</evidence>
<comment type="similarity">
    <text evidence="4 5">Belongs to the archaeal Rpo5/eukaryotic RPB5 RNA polymerase subunit family.</text>
</comment>
<dbReference type="EC" id="2.7.7.6" evidence="5"/>
<comment type="catalytic activity">
    <reaction evidence="5">
        <text>RNA(n) + a ribonucleoside 5'-triphosphate = RNA(n+1) + diphosphate</text>
        <dbReference type="Rhea" id="RHEA:21248"/>
        <dbReference type="Rhea" id="RHEA-COMP:14527"/>
        <dbReference type="Rhea" id="RHEA-COMP:17342"/>
        <dbReference type="ChEBI" id="CHEBI:33019"/>
        <dbReference type="ChEBI" id="CHEBI:61557"/>
        <dbReference type="ChEBI" id="CHEBI:140395"/>
        <dbReference type="EC" id="2.7.7.6"/>
    </reaction>
</comment>
<dbReference type="KEGG" id="thel:IG193_06160"/>
<dbReference type="PANTHER" id="PTHR10535">
    <property type="entry name" value="DNA-DIRECTED RNA POLYMERASES I, II, AND III SUBUNIT RPABC1"/>
    <property type="match status" value="1"/>
</dbReference>
<evidence type="ECO:0000256" key="2">
    <source>
        <dbReference type="ARBA" id="ARBA00022695"/>
    </source>
</evidence>
<dbReference type="GO" id="GO:0000428">
    <property type="term" value="C:DNA-directed RNA polymerase complex"/>
    <property type="evidence" value="ECO:0007669"/>
    <property type="project" value="UniProtKB-KW"/>
</dbReference>
<dbReference type="SUPFAM" id="SSF55287">
    <property type="entry name" value="RPB5-like RNA polymerase subunit"/>
    <property type="match status" value="1"/>
</dbReference>
<evidence type="ECO:0000256" key="4">
    <source>
        <dbReference type="ARBA" id="ARBA00025765"/>
    </source>
</evidence>
<dbReference type="PANTHER" id="PTHR10535:SF0">
    <property type="entry name" value="DNA-DIRECTED RNA POLYMERASES I, II, AND III SUBUNIT RPABC1"/>
    <property type="match status" value="1"/>
</dbReference>
<dbReference type="GO" id="GO:0042797">
    <property type="term" value="P:tRNA transcription by RNA polymerase III"/>
    <property type="evidence" value="ECO:0007669"/>
    <property type="project" value="TreeGrafter"/>
</dbReference>
<proteinExistence type="inferred from homology"/>
<evidence type="ECO:0000259" key="6">
    <source>
        <dbReference type="Pfam" id="PF01191"/>
    </source>
</evidence>
<organism evidence="7 8">
    <name type="scientific">Infirmifilum lucidum</name>
    <dbReference type="NCBI Taxonomy" id="2776706"/>
    <lineage>
        <taxon>Archaea</taxon>
        <taxon>Thermoproteota</taxon>
        <taxon>Thermoprotei</taxon>
        <taxon>Thermofilales</taxon>
        <taxon>Thermofilaceae</taxon>
        <taxon>Infirmifilum</taxon>
    </lineage>
</organism>
<comment type="subunit">
    <text evidence="5">Part of the RNA polymerase complex.</text>
</comment>
<dbReference type="Proteomes" id="UP000594121">
    <property type="component" value="Chromosome"/>
</dbReference>
<dbReference type="HAMAP" id="MF_00025">
    <property type="entry name" value="RNApol_Rpo5_RPB5"/>
    <property type="match status" value="1"/>
</dbReference>
<feature type="domain" description="RNA polymerase subunit H/Rpb5 C-terminal" evidence="6">
    <location>
        <begin position="5"/>
        <end position="77"/>
    </location>
</feature>
<dbReference type="RefSeq" id="WP_192818313.1">
    <property type="nucleotide sequence ID" value="NZ_CP062310.1"/>
</dbReference>
<accession>A0A7L9FFD8</accession>
<evidence type="ECO:0000313" key="7">
    <source>
        <dbReference type="EMBL" id="QOJ78341.1"/>
    </source>
</evidence>